<organism evidence="1 2">
    <name type="scientific">Chitinophaga skermanii</name>
    <dbReference type="NCBI Taxonomy" id="331697"/>
    <lineage>
        <taxon>Bacteria</taxon>
        <taxon>Pseudomonadati</taxon>
        <taxon>Bacteroidota</taxon>
        <taxon>Chitinophagia</taxon>
        <taxon>Chitinophagales</taxon>
        <taxon>Chitinophagaceae</taxon>
        <taxon>Chitinophaga</taxon>
    </lineage>
</organism>
<evidence type="ECO:0000313" key="2">
    <source>
        <dbReference type="Proteomes" id="UP000249547"/>
    </source>
</evidence>
<protein>
    <submittedName>
        <fullName evidence="1">Uncharacterized protein</fullName>
    </submittedName>
</protein>
<sequence length="178" mass="19508">MKLRVFVSFALLSFIASVISLTVFTDNSFAQQQKGKIGRIQFGENSIEAIVKDGFVTAATTSGPVLIPCLDLVKGGDCGEPVLFPGTTEPAPIACDGKTATQLWNELHNALQFFKTSPAGISAQQRADRTCVTQFVILQNCKYSMVVRVNPNPPCPNYDLRWSLTNEPYQYGPIVELF</sequence>
<dbReference type="RefSeq" id="WP_148707238.1">
    <property type="nucleotide sequence ID" value="NZ_QLLL01000003.1"/>
</dbReference>
<evidence type="ECO:0000313" key="1">
    <source>
        <dbReference type="EMBL" id="RAJ06460.1"/>
    </source>
</evidence>
<proteinExistence type="predicted"/>
<comment type="caution">
    <text evidence="1">The sequence shown here is derived from an EMBL/GenBank/DDBJ whole genome shotgun (WGS) entry which is preliminary data.</text>
</comment>
<name>A0A327QQ31_9BACT</name>
<accession>A0A327QQ31</accession>
<gene>
    <name evidence="1" type="ORF">LX64_01587</name>
</gene>
<keyword evidence="2" id="KW-1185">Reference proteome</keyword>
<dbReference type="AlphaFoldDB" id="A0A327QQ31"/>
<dbReference type="EMBL" id="QLLL01000003">
    <property type="protein sequence ID" value="RAJ06460.1"/>
    <property type="molecule type" value="Genomic_DNA"/>
</dbReference>
<dbReference type="Proteomes" id="UP000249547">
    <property type="component" value="Unassembled WGS sequence"/>
</dbReference>
<reference evidence="1 2" key="1">
    <citation type="submission" date="2018-06" db="EMBL/GenBank/DDBJ databases">
        <title>Genomic Encyclopedia of Archaeal and Bacterial Type Strains, Phase II (KMG-II): from individual species to whole genera.</title>
        <authorList>
            <person name="Goeker M."/>
        </authorList>
    </citation>
    <scope>NUCLEOTIDE SEQUENCE [LARGE SCALE GENOMIC DNA]</scope>
    <source>
        <strain evidence="1 2">DSM 23857</strain>
    </source>
</reference>